<dbReference type="InterPro" id="IPR000477">
    <property type="entry name" value="RT_dom"/>
</dbReference>
<name>A0A6S7G4T0_PARCT</name>
<dbReference type="AlphaFoldDB" id="A0A6S7G4T0"/>
<sequence>MDHVRLTGAVSISAKPLIRSTIENYYQSLKRSESNRAELNWISNYLSDRPQSVHYQNALNALADSSVITSGVPQGSILGPLLFVIFVNEMPSTVSRCSVIMYANNTVLFFASQNVEEIEAVLNQELDTLYSWLTEPLFKQEEDRVYRIWYFS</sequence>
<dbReference type="Pfam" id="PF00078">
    <property type="entry name" value="RVT_1"/>
    <property type="match status" value="1"/>
</dbReference>
<reference evidence="1" key="1">
    <citation type="submission" date="2020-04" db="EMBL/GenBank/DDBJ databases">
        <authorList>
            <person name="Alioto T."/>
            <person name="Alioto T."/>
            <person name="Gomez Garrido J."/>
        </authorList>
    </citation>
    <scope>NUCLEOTIDE SEQUENCE</scope>
    <source>
        <strain evidence="1">A484AB</strain>
    </source>
</reference>
<comment type="caution">
    <text evidence="1">The sequence shown here is derived from an EMBL/GenBank/DDBJ whole genome shotgun (WGS) entry which is preliminary data.</text>
</comment>
<accession>A0A6S7G4T0</accession>
<evidence type="ECO:0000313" key="2">
    <source>
        <dbReference type="Proteomes" id="UP001152795"/>
    </source>
</evidence>
<dbReference type="EMBL" id="CACRXK020000876">
    <property type="protein sequence ID" value="CAB3985473.1"/>
    <property type="molecule type" value="Genomic_DNA"/>
</dbReference>
<organism evidence="1 2">
    <name type="scientific">Paramuricea clavata</name>
    <name type="common">Red gorgonian</name>
    <name type="synonym">Violescent sea-whip</name>
    <dbReference type="NCBI Taxonomy" id="317549"/>
    <lineage>
        <taxon>Eukaryota</taxon>
        <taxon>Metazoa</taxon>
        <taxon>Cnidaria</taxon>
        <taxon>Anthozoa</taxon>
        <taxon>Octocorallia</taxon>
        <taxon>Malacalcyonacea</taxon>
        <taxon>Plexauridae</taxon>
        <taxon>Paramuricea</taxon>
    </lineage>
</organism>
<keyword evidence="2" id="KW-1185">Reference proteome</keyword>
<dbReference type="PANTHER" id="PTHR33332">
    <property type="entry name" value="REVERSE TRANSCRIPTASE DOMAIN-CONTAINING PROTEIN"/>
    <property type="match status" value="1"/>
</dbReference>
<gene>
    <name evidence="1" type="ORF">PACLA_8A026626</name>
</gene>
<dbReference type="OrthoDB" id="6767044at2759"/>
<protein>
    <submittedName>
        <fullName evidence="1">Uncharacterized protein</fullName>
    </submittedName>
</protein>
<evidence type="ECO:0000313" key="1">
    <source>
        <dbReference type="EMBL" id="CAB3985473.1"/>
    </source>
</evidence>
<dbReference type="Proteomes" id="UP001152795">
    <property type="component" value="Unassembled WGS sequence"/>
</dbReference>
<dbReference type="PROSITE" id="PS50878">
    <property type="entry name" value="RT_POL"/>
    <property type="match status" value="1"/>
</dbReference>
<proteinExistence type="predicted"/>